<keyword evidence="3" id="KW-1185">Reference proteome</keyword>
<evidence type="ECO:0000313" key="3">
    <source>
        <dbReference type="Proteomes" id="UP000000226"/>
    </source>
</evidence>
<evidence type="ECO:0000313" key="2">
    <source>
        <dbReference type="EMBL" id="ESW09258.1"/>
    </source>
</evidence>
<evidence type="ECO:0000259" key="1">
    <source>
        <dbReference type="Pfam" id="PF20167"/>
    </source>
</evidence>
<dbReference type="Proteomes" id="UP000000226">
    <property type="component" value="Chromosome 9"/>
</dbReference>
<dbReference type="Gramene" id="ESW09258">
    <property type="protein sequence ID" value="ESW09258"/>
    <property type="gene ID" value="PHAVU_009G112900g"/>
</dbReference>
<protein>
    <recommendedName>
        <fullName evidence="1">Putative plant transposon protein domain-containing protein</fullName>
    </recommendedName>
</protein>
<dbReference type="OMA" id="NAWAGEN"/>
<feature type="domain" description="Putative plant transposon protein" evidence="1">
    <location>
        <begin position="50"/>
        <end position="141"/>
    </location>
</feature>
<reference evidence="3" key="1">
    <citation type="journal article" date="2014" name="Nat. Genet.">
        <title>A reference genome for common bean and genome-wide analysis of dual domestications.</title>
        <authorList>
            <person name="Schmutz J."/>
            <person name="McClean P.E."/>
            <person name="Mamidi S."/>
            <person name="Wu G.A."/>
            <person name="Cannon S.B."/>
            <person name="Grimwood J."/>
            <person name="Jenkins J."/>
            <person name="Shu S."/>
            <person name="Song Q."/>
            <person name="Chavarro C."/>
            <person name="Torres-Torres M."/>
            <person name="Geffroy V."/>
            <person name="Moghaddam S.M."/>
            <person name="Gao D."/>
            <person name="Abernathy B."/>
            <person name="Barry K."/>
            <person name="Blair M."/>
            <person name="Brick M.A."/>
            <person name="Chovatia M."/>
            <person name="Gepts P."/>
            <person name="Goodstein D.M."/>
            <person name="Gonzales M."/>
            <person name="Hellsten U."/>
            <person name="Hyten D.L."/>
            <person name="Jia G."/>
            <person name="Kelly J.D."/>
            <person name="Kudrna D."/>
            <person name="Lee R."/>
            <person name="Richard M.M."/>
            <person name="Miklas P.N."/>
            <person name="Osorno J.M."/>
            <person name="Rodrigues J."/>
            <person name="Thareau V."/>
            <person name="Urrea C.A."/>
            <person name="Wang M."/>
            <person name="Yu Y."/>
            <person name="Zhang M."/>
            <person name="Wing R.A."/>
            <person name="Cregan P.B."/>
            <person name="Rokhsar D.S."/>
            <person name="Jackson S.A."/>
        </authorList>
    </citation>
    <scope>NUCLEOTIDE SEQUENCE [LARGE SCALE GENOMIC DNA]</scope>
    <source>
        <strain evidence="3">cv. G19833</strain>
    </source>
</reference>
<accession>V7AXC4</accession>
<sequence length="150" mass="17640">MESPEPPARSIFESKEKHKRYEEIKNWAFIPERIVHLLPENYDPLLEGLQRRNWIRLAELLQMYDLDVVHEFYANAWAGENGVQQLQSKVQGRWVPFDKDSISAFLGDPLHLKGDEDCTYHRLKSQISDFNDDIVAREICLSHLLTNCSW</sequence>
<dbReference type="Pfam" id="PF20167">
    <property type="entry name" value="Transposase_32"/>
    <property type="match status" value="1"/>
</dbReference>
<organism evidence="2 3">
    <name type="scientific">Phaseolus vulgaris</name>
    <name type="common">Kidney bean</name>
    <name type="synonym">French bean</name>
    <dbReference type="NCBI Taxonomy" id="3885"/>
    <lineage>
        <taxon>Eukaryota</taxon>
        <taxon>Viridiplantae</taxon>
        <taxon>Streptophyta</taxon>
        <taxon>Embryophyta</taxon>
        <taxon>Tracheophyta</taxon>
        <taxon>Spermatophyta</taxon>
        <taxon>Magnoliopsida</taxon>
        <taxon>eudicotyledons</taxon>
        <taxon>Gunneridae</taxon>
        <taxon>Pentapetalae</taxon>
        <taxon>rosids</taxon>
        <taxon>fabids</taxon>
        <taxon>Fabales</taxon>
        <taxon>Fabaceae</taxon>
        <taxon>Papilionoideae</taxon>
        <taxon>50 kb inversion clade</taxon>
        <taxon>NPAAA clade</taxon>
        <taxon>indigoferoid/millettioid clade</taxon>
        <taxon>Phaseoleae</taxon>
        <taxon>Phaseolus</taxon>
    </lineage>
</organism>
<dbReference type="InterPro" id="IPR046796">
    <property type="entry name" value="Transposase_32_dom"/>
</dbReference>
<proteinExistence type="predicted"/>
<dbReference type="EMBL" id="CM002296">
    <property type="protein sequence ID" value="ESW09258.1"/>
    <property type="molecule type" value="Genomic_DNA"/>
</dbReference>
<dbReference type="OrthoDB" id="10458774at2759"/>
<dbReference type="AlphaFoldDB" id="V7AXC4"/>
<name>V7AXC4_PHAVU</name>
<gene>
    <name evidence="2" type="ORF">PHAVU_009G112900g</name>
</gene>